<dbReference type="Proteomes" id="UP000053647">
    <property type="component" value="Unassembled WGS sequence"/>
</dbReference>
<accession>A0A0C9TWS4</accession>
<proteinExistence type="predicted"/>
<gene>
    <name evidence="1" type="ORF">PAXINDRAFT_12509</name>
</gene>
<reference evidence="2" key="2">
    <citation type="submission" date="2015-01" db="EMBL/GenBank/DDBJ databases">
        <title>Evolutionary Origins and Diversification of the Mycorrhizal Mutualists.</title>
        <authorList>
            <consortium name="DOE Joint Genome Institute"/>
            <consortium name="Mycorrhizal Genomics Consortium"/>
            <person name="Kohler A."/>
            <person name="Kuo A."/>
            <person name="Nagy L.G."/>
            <person name="Floudas D."/>
            <person name="Copeland A."/>
            <person name="Barry K.W."/>
            <person name="Cichocki N."/>
            <person name="Veneault-Fourrey C."/>
            <person name="LaButti K."/>
            <person name="Lindquist E.A."/>
            <person name="Lipzen A."/>
            <person name="Lundell T."/>
            <person name="Morin E."/>
            <person name="Murat C."/>
            <person name="Riley R."/>
            <person name="Ohm R."/>
            <person name="Sun H."/>
            <person name="Tunlid A."/>
            <person name="Henrissat B."/>
            <person name="Grigoriev I.V."/>
            <person name="Hibbett D.S."/>
            <person name="Martin F."/>
        </authorList>
    </citation>
    <scope>NUCLEOTIDE SEQUENCE [LARGE SCALE GENOMIC DNA]</scope>
    <source>
        <strain evidence="2">ATCC 200175</strain>
    </source>
</reference>
<sequence length="120" mass="12853">MNDPILSNIFTQHPSGLDSQIFMLIGLALERPANMEDTSGGVLSVREHDLRFTNVSGVAKYHATSLSSSSWTPATSMSSMSVNGNDHTLQSDVEETPKAQAVPLIDISTGTKLAYSIDAE</sequence>
<evidence type="ECO:0000313" key="2">
    <source>
        <dbReference type="Proteomes" id="UP000053647"/>
    </source>
</evidence>
<reference evidence="1 2" key="1">
    <citation type="submission" date="2014-06" db="EMBL/GenBank/DDBJ databases">
        <authorList>
            <consortium name="DOE Joint Genome Institute"/>
            <person name="Kuo A."/>
            <person name="Kohler A."/>
            <person name="Nagy L.G."/>
            <person name="Floudas D."/>
            <person name="Copeland A."/>
            <person name="Barry K.W."/>
            <person name="Cichocki N."/>
            <person name="Veneault-Fourrey C."/>
            <person name="LaButti K."/>
            <person name="Lindquist E.A."/>
            <person name="Lipzen A."/>
            <person name="Lundell T."/>
            <person name="Morin E."/>
            <person name="Murat C."/>
            <person name="Sun H."/>
            <person name="Tunlid A."/>
            <person name="Henrissat B."/>
            <person name="Grigoriev I.V."/>
            <person name="Hibbett D.S."/>
            <person name="Martin F."/>
            <person name="Nordberg H.P."/>
            <person name="Cantor M.N."/>
            <person name="Hua S.X."/>
        </authorList>
    </citation>
    <scope>NUCLEOTIDE SEQUENCE [LARGE SCALE GENOMIC DNA]</scope>
    <source>
        <strain evidence="1 2">ATCC 200175</strain>
    </source>
</reference>
<keyword evidence="2" id="KW-1185">Reference proteome</keyword>
<protein>
    <submittedName>
        <fullName evidence="1">Uncharacterized protein</fullName>
    </submittedName>
</protein>
<dbReference type="AlphaFoldDB" id="A0A0C9TWS4"/>
<name>A0A0C9TWS4_PAXIN</name>
<dbReference type="EMBL" id="KN819341">
    <property type="protein sequence ID" value="KIJ14683.1"/>
    <property type="molecule type" value="Genomic_DNA"/>
</dbReference>
<organism evidence="1 2">
    <name type="scientific">Paxillus involutus ATCC 200175</name>
    <dbReference type="NCBI Taxonomy" id="664439"/>
    <lineage>
        <taxon>Eukaryota</taxon>
        <taxon>Fungi</taxon>
        <taxon>Dikarya</taxon>
        <taxon>Basidiomycota</taxon>
        <taxon>Agaricomycotina</taxon>
        <taxon>Agaricomycetes</taxon>
        <taxon>Agaricomycetidae</taxon>
        <taxon>Boletales</taxon>
        <taxon>Paxilineae</taxon>
        <taxon>Paxillaceae</taxon>
        <taxon>Paxillus</taxon>
    </lineage>
</organism>
<evidence type="ECO:0000313" key="1">
    <source>
        <dbReference type="EMBL" id="KIJ14683.1"/>
    </source>
</evidence>
<dbReference type="HOGENOM" id="CLU_2050356_0_0_1"/>